<comment type="caution">
    <text evidence="1">The sequence shown here is derived from an EMBL/GenBank/DDBJ whole genome shotgun (WGS) entry which is preliminary data.</text>
</comment>
<dbReference type="GO" id="GO:0003676">
    <property type="term" value="F:nucleic acid binding"/>
    <property type="evidence" value="ECO:0007669"/>
    <property type="project" value="InterPro"/>
</dbReference>
<dbReference type="InterPro" id="IPR036397">
    <property type="entry name" value="RNaseH_sf"/>
</dbReference>
<proteinExistence type="predicted"/>
<dbReference type="EMBL" id="QJKJ01012944">
    <property type="protein sequence ID" value="RDX67538.1"/>
    <property type="molecule type" value="Genomic_DNA"/>
</dbReference>
<name>A0A371ENB7_MUCPR</name>
<reference evidence="1" key="1">
    <citation type="submission" date="2018-05" db="EMBL/GenBank/DDBJ databases">
        <title>Draft genome of Mucuna pruriens seed.</title>
        <authorList>
            <person name="Nnadi N.E."/>
            <person name="Vos R."/>
            <person name="Hasami M.H."/>
            <person name="Devisetty U.K."/>
            <person name="Aguiy J.C."/>
        </authorList>
    </citation>
    <scope>NUCLEOTIDE SEQUENCE [LARGE SCALE GENOMIC DNA]</scope>
    <source>
        <strain evidence="1">JCA_2017</strain>
    </source>
</reference>
<protein>
    <submittedName>
        <fullName evidence="1">Uncharacterized protein</fullName>
    </submittedName>
</protein>
<keyword evidence="2" id="KW-1185">Reference proteome</keyword>
<evidence type="ECO:0000313" key="1">
    <source>
        <dbReference type="EMBL" id="RDX67538.1"/>
    </source>
</evidence>
<feature type="non-terminal residue" evidence="1">
    <location>
        <position position="1"/>
    </location>
</feature>
<dbReference type="Gene3D" id="3.30.420.10">
    <property type="entry name" value="Ribonuclease H-like superfamily/Ribonuclease H"/>
    <property type="match status" value="1"/>
</dbReference>
<dbReference type="OrthoDB" id="1739513at2759"/>
<accession>A0A371ENB7</accession>
<gene>
    <name evidence="1" type="ORF">CR513_53571</name>
</gene>
<organism evidence="1 2">
    <name type="scientific">Mucuna pruriens</name>
    <name type="common">Velvet bean</name>
    <name type="synonym">Dolichos pruriens</name>
    <dbReference type="NCBI Taxonomy" id="157652"/>
    <lineage>
        <taxon>Eukaryota</taxon>
        <taxon>Viridiplantae</taxon>
        <taxon>Streptophyta</taxon>
        <taxon>Embryophyta</taxon>
        <taxon>Tracheophyta</taxon>
        <taxon>Spermatophyta</taxon>
        <taxon>Magnoliopsida</taxon>
        <taxon>eudicotyledons</taxon>
        <taxon>Gunneridae</taxon>
        <taxon>Pentapetalae</taxon>
        <taxon>rosids</taxon>
        <taxon>fabids</taxon>
        <taxon>Fabales</taxon>
        <taxon>Fabaceae</taxon>
        <taxon>Papilionoideae</taxon>
        <taxon>50 kb inversion clade</taxon>
        <taxon>NPAAA clade</taxon>
        <taxon>indigoferoid/millettioid clade</taxon>
        <taxon>Phaseoleae</taxon>
        <taxon>Mucuna</taxon>
    </lineage>
</organism>
<sequence length="227" mass="26697">MSICVINTSQHQNNRLVPINLPQNNKVANGEIANREWMTLIWEYLKNRSLAEDKSEATKIRIRVIRYLIEAKMLYKRGFFVPLLKCLTKSQARRKNDDVSGVERRILLANNETRRLGRVKALWAEQFPNIIWAYHYTPQTSTGETSFRLAFGIDTMIPVEIGEPSIRRSRYNPKDNEITIRVDLDLVEETKEQKCIKQEACKQRVTRRYNSKVKPRVLWKTIWYGGK</sequence>
<dbReference type="PANTHER" id="PTHR48475:SF1">
    <property type="entry name" value="RNASE H TYPE-1 DOMAIN-CONTAINING PROTEIN"/>
    <property type="match status" value="1"/>
</dbReference>
<dbReference type="Proteomes" id="UP000257109">
    <property type="component" value="Unassembled WGS sequence"/>
</dbReference>
<dbReference type="AlphaFoldDB" id="A0A371ENB7"/>
<dbReference type="PANTHER" id="PTHR48475">
    <property type="entry name" value="RIBONUCLEASE H"/>
    <property type="match status" value="1"/>
</dbReference>
<evidence type="ECO:0000313" key="2">
    <source>
        <dbReference type="Proteomes" id="UP000257109"/>
    </source>
</evidence>